<evidence type="ECO:0000313" key="4">
    <source>
        <dbReference type="EMBL" id="CAL1604131.1"/>
    </source>
</evidence>
<feature type="region of interest" description="Disordered" evidence="1">
    <location>
        <begin position="493"/>
        <end position="514"/>
    </location>
</feature>
<dbReference type="PANTHER" id="PTHR46833">
    <property type="entry name" value="TELOMERIC REPEAT-BINDING FACTOR 2 TERF2"/>
    <property type="match status" value="1"/>
</dbReference>
<dbReference type="SUPFAM" id="SSF63600">
    <property type="entry name" value="Telomeric repeat binding factor (TRF) dimerisation domain"/>
    <property type="match status" value="1"/>
</dbReference>
<evidence type="ECO:0000259" key="3">
    <source>
        <dbReference type="PROSITE" id="PS51294"/>
    </source>
</evidence>
<feature type="domain" description="HTH myb-type" evidence="3">
    <location>
        <begin position="501"/>
        <end position="558"/>
    </location>
</feature>
<protein>
    <recommendedName>
        <fullName evidence="6">Telomeric repeat-binding factor</fullName>
    </recommendedName>
</protein>
<dbReference type="SMART" id="SM00717">
    <property type="entry name" value="SANT"/>
    <property type="match status" value="1"/>
</dbReference>
<feature type="compositionally biased region" description="Acidic residues" evidence="1">
    <location>
        <begin position="225"/>
        <end position="234"/>
    </location>
</feature>
<evidence type="ECO:0000313" key="5">
    <source>
        <dbReference type="Proteomes" id="UP001497482"/>
    </source>
</evidence>
<dbReference type="GO" id="GO:1905839">
    <property type="term" value="P:negative regulation of telomeric D-loop disassembly"/>
    <property type="evidence" value="ECO:0007669"/>
    <property type="project" value="TreeGrafter"/>
</dbReference>
<dbReference type="InterPro" id="IPR009057">
    <property type="entry name" value="Homeodomain-like_sf"/>
</dbReference>
<evidence type="ECO:0008006" key="6">
    <source>
        <dbReference type="Google" id="ProtNLM"/>
    </source>
</evidence>
<dbReference type="GO" id="GO:0070198">
    <property type="term" value="P:protein localization to chromosome, telomeric region"/>
    <property type="evidence" value="ECO:0007669"/>
    <property type="project" value="TreeGrafter"/>
</dbReference>
<dbReference type="PROSITE" id="PS51294">
    <property type="entry name" value="HTH_MYB"/>
    <property type="match status" value="1"/>
</dbReference>
<dbReference type="GO" id="GO:0061820">
    <property type="term" value="P:telomeric D-loop disassembly"/>
    <property type="evidence" value="ECO:0007669"/>
    <property type="project" value="TreeGrafter"/>
</dbReference>
<dbReference type="GO" id="GO:0031848">
    <property type="term" value="P:protection from non-homologous end joining at telomere"/>
    <property type="evidence" value="ECO:0007669"/>
    <property type="project" value="InterPro"/>
</dbReference>
<proteinExistence type="predicted"/>
<dbReference type="InterPro" id="IPR030657">
    <property type="entry name" value="TERF2"/>
</dbReference>
<feature type="domain" description="Myb-like" evidence="2">
    <location>
        <begin position="501"/>
        <end position="554"/>
    </location>
</feature>
<dbReference type="GO" id="GO:0032210">
    <property type="term" value="P:regulation of telomere maintenance via telomerase"/>
    <property type="evidence" value="ECO:0007669"/>
    <property type="project" value="TreeGrafter"/>
</dbReference>
<organism evidence="4 5">
    <name type="scientific">Knipowitschia caucasica</name>
    <name type="common">Caucasian dwarf goby</name>
    <name type="synonym">Pomatoschistus caucasicus</name>
    <dbReference type="NCBI Taxonomy" id="637954"/>
    <lineage>
        <taxon>Eukaryota</taxon>
        <taxon>Metazoa</taxon>
        <taxon>Chordata</taxon>
        <taxon>Craniata</taxon>
        <taxon>Vertebrata</taxon>
        <taxon>Euteleostomi</taxon>
        <taxon>Actinopterygii</taxon>
        <taxon>Neopterygii</taxon>
        <taxon>Teleostei</taxon>
        <taxon>Neoteleostei</taxon>
        <taxon>Acanthomorphata</taxon>
        <taxon>Gobiaria</taxon>
        <taxon>Gobiiformes</taxon>
        <taxon>Gobioidei</taxon>
        <taxon>Gobiidae</taxon>
        <taxon>Gobiinae</taxon>
        <taxon>Knipowitschia</taxon>
    </lineage>
</organism>
<dbReference type="EMBL" id="OZ035826">
    <property type="protein sequence ID" value="CAL1604131.1"/>
    <property type="molecule type" value="Genomic_DNA"/>
</dbReference>
<dbReference type="AlphaFoldDB" id="A0AAV2LRD7"/>
<keyword evidence="5" id="KW-1185">Reference proteome</keyword>
<dbReference type="Proteomes" id="UP001497482">
    <property type="component" value="Chromosome 4"/>
</dbReference>
<feature type="region of interest" description="Disordered" evidence="1">
    <location>
        <begin position="443"/>
        <end position="470"/>
    </location>
</feature>
<feature type="region of interest" description="Disordered" evidence="1">
    <location>
        <begin position="312"/>
        <end position="349"/>
    </location>
</feature>
<dbReference type="GO" id="GO:0003691">
    <property type="term" value="F:double-stranded telomeric DNA binding"/>
    <property type="evidence" value="ECO:0007669"/>
    <property type="project" value="TreeGrafter"/>
</dbReference>
<dbReference type="GO" id="GO:0003720">
    <property type="term" value="F:telomerase activity"/>
    <property type="evidence" value="ECO:0007669"/>
    <property type="project" value="TreeGrafter"/>
</dbReference>
<dbReference type="CDD" id="cd11660">
    <property type="entry name" value="SANT_TRF"/>
    <property type="match status" value="1"/>
</dbReference>
<sequence>MAATDEGINIQNGESVVNRWIFDCELFLAIDSLKKKRYNDFCAHRDALNRVLSRPLESSETTLTKIRLLYFLSRIHEGEAGDLTSEDDPALSPLESALKVLQTMKRDCPQEDYNKVCNLLKEMIVTMFIKNAEFEKAKKALNKNFPKSMIGKKAVFMGLINQKSRVHEILDKMDFDQFREEMLNFCLKICPITTPFLLKAAFSLIESRKTKADDGNIVQQQQQQQEEEQQEEPEQQQTEQQGFKPALCNRMLIKKSSLEAAFKMLARGTTFAMLEKEMEDETSAIVDKECSTPLSPCLEDELIQDQLYLRNSGSPREASPADKPMQMSDIPQAEKSSLSEMKTPTSRRPYTIARLVVEPDSQESEAQELSPGSSQLTDITQCPLVECEVSQPVRKPKSCDRTKVILRSESFDTDDVDDEIQVSVHNTSRQTDEDVVVLHGLDRSPSPVFKDSPQTSSTPHKVKSSSDTGWKRAFTSAKEAKEEWSDEDLLFDEVSTNRSHSSGQKKRKWTDSETQRLKEGVHKFGEGNWSKIKAYYNLKDRTNVNLKDRWRTMKKMKIA</sequence>
<feature type="region of interest" description="Disordered" evidence="1">
    <location>
        <begin position="213"/>
        <end position="243"/>
    </location>
</feature>
<dbReference type="PANTHER" id="PTHR46833:SF1">
    <property type="entry name" value="TELOMERIC REPEAT-BINDING FACTOR 2"/>
    <property type="match status" value="1"/>
</dbReference>
<dbReference type="InterPro" id="IPR001005">
    <property type="entry name" value="SANT/Myb"/>
</dbReference>
<accession>A0AAV2LRD7</accession>
<dbReference type="SUPFAM" id="SSF46689">
    <property type="entry name" value="Homeodomain-like"/>
    <property type="match status" value="1"/>
</dbReference>
<dbReference type="Gene3D" id="1.10.10.60">
    <property type="entry name" value="Homeodomain-like"/>
    <property type="match status" value="1"/>
</dbReference>
<reference evidence="4 5" key="1">
    <citation type="submission" date="2024-04" db="EMBL/GenBank/DDBJ databases">
        <authorList>
            <person name="Waldvogel A.-M."/>
            <person name="Schoenle A."/>
        </authorList>
    </citation>
    <scope>NUCLEOTIDE SEQUENCE [LARGE SCALE GENOMIC DNA]</scope>
</reference>
<name>A0AAV2LRD7_KNICA</name>
<dbReference type="GO" id="GO:0032208">
    <property type="term" value="P:negative regulation of telomere maintenance via recombination"/>
    <property type="evidence" value="ECO:0007669"/>
    <property type="project" value="TreeGrafter"/>
</dbReference>
<gene>
    <name evidence="4" type="ORF">KC01_LOCUS31699</name>
</gene>
<evidence type="ECO:0000256" key="1">
    <source>
        <dbReference type="SAM" id="MobiDB-lite"/>
    </source>
</evidence>
<dbReference type="GO" id="GO:0070187">
    <property type="term" value="C:shelterin complex"/>
    <property type="evidence" value="ECO:0007669"/>
    <property type="project" value="TreeGrafter"/>
</dbReference>
<dbReference type="Pfam" id="PF00249">
    <property type="entry name" value="Myb_DNA-binding"/>
    <property type="match status" value="1"/>
</dbReference>
<dbReference type="InterPro" id="IPR036507">
    <property type="entry name" value="Telomere_rpt-bd_fac_dimer_sf"/>
</dbReference>
<dbReference type="GO" id="GO:0098505">
    <property type="term" value="F:G-rich strand telomeric DNA binding"/>
    <property type="evidence" value="ECO:0007669"/>
    <property type="project" value="TreeGrafter"/>
</dbReference>
<evidence type="ECO:0000259" key="2">
    <source>
        <dbReference type="PROSITE" id="PS50090"/>
    </source>
</evidence>
<dbReference type="GO" id="GO:0031627">
    <property type="term" value="P:telomeric loop formation"/>
    <property type="evidence" value="ECO:0007669"/>
    <property type="project" value="TreeGrafter"/>
</dbReference>
<dbReference type="Gene3D" id="1.25.40.210">
    <property type="entry name" value="Telomere repeat-binding factor, dimerisation domain"/>
    <property type="match status" value="1"/>
</dbReference>
<feature type="compositionally biased region" description="Polar residues" evidence="1">
    <location>
        <begin position="334"/>
        <end position="348"/>
    </location>
</feature>
<dbReference type="InterPro" id="IPR017930">
    <property type="entry name" value="Myb_dom"/>
</dbReference>
<dbReference type="PROSITE" id="PS50090">
    <property type="entry name" value="MYB_LIKE"/>
    <property type="match status" value="1"/>
</dbReference>